<evidence type="ECO:0008006" key="4">
    <source>
        <dbReference type="Google" id="ProtNLM"/>
    </source>
</evidence>
<dbReference type="AlphaFoldDB" id="A0A4R2L3P7"/>
<evidence type="ECO:0000313" key="2">
    <source>
        <dbReference type="EMBL" id="TCO78436.1"/>
    </source>
</evidence>
<reference evidence="2 3" key="1">
    <citation type="submission" date="2019-03" db="EMBL/GenBank/DDBJ databases">
        <title>Genomic Encyclopedia of Type Strains, Phase IV (KMG-IV): sequencing the most valuable type-strain genomes for metagenomic binning, comparative biology and taxonomic classification.</title>
        <authorList>
            <person name="Goeker M."/>
        </authorList>
    </citation>
    <scope>NUCLEOTIDE SEQUENCE [LARGE SCALE GENOMIC DNA]</scope>
    <source>
        <strain evidence="2 3">DSM 23344</strain>
    </source>
</reference>
<dbReference type="EMBL" id="SLWX01000001">
    <property type="protein sequence ID" value="TCO78436.1"/>
    <property type="molecule type" value="Genomic_DNA"/>
</dbReference>
<feature type="transmembrane region" description="Helical" evidence="1">
    <location>
        <begin position="333"/>
        <end position="353"/>
    </location>
</feature>
<feature type="transmembrane region" description="Helical" evidence="1">
    <location>
        <begin position="278"/>
        <end position="296"/>
    </location>
</feature>
<evidence type="ECO:0000313" key="3">
    <source>
        <dbReference type="Proteomes" id="UP000294980"/>
    </source>
</evidence>
<organism evidence="2 3">
    <name type="scientific">Chromatocurvus halotolerans</name>
    <dbReference type="NCBI Taxonomy" id="1132028"/>
    <lineage>
        <taxon>Bacteria</taxon>
        <taxon>Pseudomonadati</taxon>
        <taxon>Pseudomonadota</taxon>
        <taxon>Gammaproteobacteria</taxon>
        <taxon>Cellvibrionales</taxon>
        <taxon>Halieaceae</taxon>
        <taxon>Chromatocurvus</taxon>
    </lineage>
</organism>
<feature type="transmembrane region" description="Helical" evidence="1">
    <location>
        <begin position="23"/>
        <end position="46"/>
    </location>
</feature>
<protein>
    <recommendedName>
        <fullName evidence="4">ABC-2 type transport system permease protein</fullName>
    </recommendedName>
</protein>
<name>A0A4R2L3P7_9GAMM</name>
<comment type="caution">
    <text evidence="2">The sequence shown here is derived from an EMBL/GenBank/DDBJ whole genome shotgun (WGS) entry which is preliminary data.</text>
</comment>
<feature type="transmembrane region" description="Helical" evidence="1">
    <location>
        <begin position="146"/>
        <end position="168"/>
    </location>
</feature>
<keyword evidence="1" id="KW-0812">Transmembrane</keyword>
<dbReference type="Proteomes" id="UP000294980">
    <property type="component" value="Unassembled WGS sequence"/>
</dbReference>
<dbReference type="RefSeq" id="WP_117316566.1">
    <property type="nucleotide sequence ID" value="NZ_QQSW01000006.1"/>
</dbReference>
<dbReference type="OrthoDB" id="118685at2"/>
<feature type="transmembrane region" description="Helical" evidence="1">
    <location>
        <begin position="249"/>
        <end position="271"/>
    </location>
</feature>
<keyword evidence="1" id="KW-1133">Transmembrane helix</keyword>
<accession>A0A4R2L3P7</accession>
<feature type="transmembrane region" description="Helical" evidence="1">
    <location>
        <begin position="194"/>
        <end position="225"/>
    </location>
</feature>
<proteinExistence type="predicted"/>
<gene>
    <name evidence="2" type="ORF">EV688_101253</name>
</gene>
<keyword evidence="1" id="KW-0472">Membrane</keyword>
<evidence type="ECO:0000256" key="1">
    <source>
        <dbReference type="SAM" id="Phobius"/>
    </source>
</evidence>
<keyword evidence="3" id="KW-1185">Reference proteome</keyword>
<sequence>MNRSRSLRIFTLLQRELREHRRAFFWAPLLLAVLLAVAMLLSVLVVDRISVFGDTLIQVIEKQADGESPGIIIRAGSEDRRGAVGIGDAEDSIDLASRPATQDVPESAWDFDLDWTFSPPPVTDRGMPASEATDERIRSLNPLLNLLHNALLLVLMIAVAQYLLGALYDDRKDRSILFWRSLPVSEWESVLSKLAVALIVAPAILIAISILLQVVTTLLAMLMVWRLDMQPMAVLAGNLAPARLLVDQIGGWLLSALWLAPTCAWLLLASAAARRSPFLLAVVPVIGAIVLESIFLRTSVVLDAVGRHLPHLTESDDGVGFYLFGPDWAAVDWLSLLAGLVFAALATTLAVTLRRHRWEI</sequence>